<reference evidence="1 2" key="1">
    <citation type="submission" date="2019-08" db="EMBL/GenBank/DDBJ databases">
        <title>Draft genome sequences of two oriental melons (Cucumis melo L. var makuwa).</title>
        <authorList>
            <person name="Kwon S.-Y."/>
        </authorList>
    </citation>
    <scope>NUCLEOTIDE SEQUENCE [LARGE SCALE GENOMIC DNA]</scope>
    <source>
        <strain evidence="2">cv. SW 3</strain>
        <tissue evidence="1">Leaf</tissue>
    </source>
</reference>
<organism evidence="1 2">
    <name type="scientific">Cucumis melo var. makuwa</name>
    <name type="common">Oriental melon</name>
    <dbReference type="NCBI Taxonomy" id="1194695"/>
    <lineage>
        <taxon>Eukaryota</taxon>
        <taxon>Viridiplantae</taxon>
        <taxon>Streptophyta</taxon>
        <taxon>Embryophyta</taxon>
        <taxon>Tracheophyta</taxon>
        <taxon>Spermatophyta</taxon>
        <taxon>Magnoliopsida</taxon>
        <taxon>eudicotyledons</taxon>
        <taxon>Gunneridae</taxon>
        <taxon>Pentapetalae</taxon>
        <taxon>rosids</taxon>
        <taxon>fabids</taxon>
        <taxon>Cucurbitales</taxon>
        <taxon>Cucurbitaceae</taxon>
        <taxon>Benincaseae</taxon>
        <taxon>Cucumis</taxon>
    </lineage>
</organism>
<sequence>MTEKDHLNITRNGWEQRLIAMNDRDAEGQKTNDQRSLRKSNEVELSEALRDKITVVLVKEPKCTDALVKAQGVTAWAEAKKKIKLRERDQLLNKMDKVALSIEKGKEKEKEKKFEEHCKEFKKEMDELCPLENKVVAKS</sequence>
<dbReference type="AlphaFoldDB" id="A0A5A7T8S3"/>
<comment type="caution">
    <text evidence="1">The sequence shown here is derived from an EMBL/GenBank/DDBJ whole genome shotgun (WGS) entry which is preliminary data.</text>
</comment>
<accession>A0A5A7T8S3</accession>
<evidence type="ECO:0000313" key="1">
    <source>
        <dbReference type="EMBL" id="KAA0038041.1"/>
    </source>
</evidence>
<protein>
    <submittedName>
        <fullName evidence="1">Protein MNN4-like</fullName>
    </submittedName>
</protein>
<gene>
    <name evidence="1" type="ORF">E6C27_scaffold36G002410</name>
</gene>
<evidence type="ECO:0000313" key="2">
    <source>
        <dbReference type="Proteomes" id="UP000321393"/>
    </source>
</evidence>
<dbReference type="EMBL" id="SSTE01018788">
    <property type="protein sequence ID" value="KAA0038041.1"/>
    <property type="molecule type" value="Genomic_DNA"/>
</dbReference>
<dbReference type="Proteomes" id="UP000321393">
    <property type="component" value="Unassembled WGS sequence"/>
</dbReference>
<name>A0A5A7T8S3_CUCMM</name>
<proteinExistence type="predicted"/>